<accession>A0A512H3Q3</accession>
<dbReference type="AlphaFoldDB" id="A0A512H3Q3"/>
<dbReference type="Proteomes" id="UP000321567">
    <property type="component" value="Unassembled WGS sequence"/>
</dbReference>
<evidence type="ECO:0000313" key="2">
    <source>
        <dbReference type="Proteomes" id="UP000321567"/>
    </source>
</evidence>
<proteinExistence type="predicted"/>
<gene>
    <name evidence="1" type="ORF">ROR02_02020</name>
</gene>
<evidence type="ECO:0000313" key="1">
    <source>
        <dbReference type="EMBL" id="GEO80071.1"/>
    </source>
</evidence>
<protein>
    <submittedName>
        <fullName evidence="1">Uncharacterized protein</fullName>
    </submittedName>
</protein>
<comment type="caution">
    <text evidence="1">The sequence shown here is derived from an EMBL/GenBank/DDBJ whole genome shotgun (WGS) entry which is preliminary data.</text>
</comment>
<keyword evidence="2" id="KW-1185">Reference proteome</keyword>
<organism evidence="1 2">
    <name type="scientific">Pararhodospirillum oryzae</name>
    <dbReference type="NCBI Taxonomy" id="478448"/>
    <lineage>
        <taxon>Bacteria</taxon>
        <taxon>Pseudomonadati</taxon>
        <taxon>Pseudomonadota</taxon>
        <taxon>Alphaproteobacteria</taxon>
        <taxon>Rhodospirillales</taxon>
        <taxon>Rhodospirillaceae</taxon>
        <taxon>Pararhodospirillum</taxon>
    </lineage>
</organism>
<name>A0A512H3Q3_9PROT</name>
<reference evidence="1 2" key="1">
    <citation type="submission" date="2019-07" db="EMBL/GenBank/DDBJ databases">
        <title>Whole genome shotgun sequence of Rhodospirillum oryzae NBRC 107573.</title>
        <authorList>
            <person name="Hosoyama A."/>
            <person name="Uohara A."/>
            <person name="Ohji S."/>
            <person name="Ichikawa N."/>
        </authorList>
    </citation>
    <scope>NUCLEOTIDE SEQUENCE [LARGE SCALE GENOMIC DNA]</scope>
    <source>
        <strain evidence="1 2">NBRC 107573</strain>
    </source>
</reference>
<dbReference type="EMBL" id="BJZO01000003">
    <property type="protein sequence ID" value="GEO80071.1"/>
    <property type="molecule type" value="Genomic_DNA"/>
</dbReference>
<sequence length="78" mass="8240">MAAKALRTRSRLSATALSGSPTTVKAGNPLVIDTWTSTGTVSIPWKAVVAMRAIMGRTVPGSLFLPRLYATRLQAVTP</sequence>